<dbReference type="InterPro" id="IPR000014">
    <property type="entry name" value="PAS"/>
</dbReference>
<gene>
    <name evidence="2" type="primary">ppsR</name>
    <name evidence="2" type="ORF">L0664_10820</name>
</gene>
<organism evidence="2 3">
    <name type="scientific">Octadecabacter dasysiphoniae</name>
    <dbReference type="NCBI Taxonomy" id="2909341"/>
    <lineage>
        <taxon>Bacteria</taxon>
        <taxon>Pseudomonadati</taxon>
        <taxon>Pseudomonadota</taxon>
        <taxon>Alphaproteobacteria</taxon>
        <taxon>Rhodobacterales</taxon>
        <taxon>Roseobacteraceae</taxon>
        <taxon>Octadecabacter</taxon>
    </lineage>
</organism>
<evidence type="ECO:0000259" key="1">
    <source>
        <dbReference type="PROSITE" id="PS50112"/>
    </source>
</evidence>
<dbReference type="CDD" id="cd00130">
    <property type="entry name" value="PAS"/>
    <property type="match status" value="2"/>
</dbReference>
<dbReference type="SUPFAM" id="SSF46689">
    <property type="entry name" value="Homeodomain-like"/>
    <property type="match status" value="1"/>
</dbReference>
<comment type="caution">
    <text evidence="2">The sequence shown here is derived from an EMBL/GenBank/DDBJ whole genome shotgun (WGS) entry which is preliminary data.</text>
</comment>
<dbReference type="Pfam" id="PF02954">
    <property type="entry name" value="HTH_8"/>
    <property type="match status" value="1"/>
</dbReference>
<reference evidence="2 3" key="1">
    <citation type="submission" date="2022-01" db="EMBL/GenBank/DDBJ databases">
        <title>Octadecabacter sp. nov., isolated from a marine alga.</title>
        <authorList>
            <person name="Jin M.S."/>
            <person name="Kim H.M."/>
            <person name="Han D.M."/>
            <person name="Jung J.J."/>
            <person name="Jeon C.O."/>
        </authorList>
    </citation>
    <scope>NUCLEOTIDE SEQUENCE [LARGE SCALE GENOMIC DNA]</scope>
    <source>
        <strain evidence="2 3">G9-8</strain>
    </source>
</reference>
<keyword evidence="3" id="KW-1185">Reference proteome</keyword>
<dbReference type="SMART" id="SM00091">
    <property type="entry name" value="PAS"/>
    <property type="match status" value="2"/>
</dbReference>
<evidence type="ECO:0000313" key="3">
    <source>
        <dbReference type="Proteomes" id="UP001200557"/>
    </source>
</evidence>
<dbReference type="InterPro" id="IPR002197">
    <property type="entry name" value="HTH_Fis"/>
</dbReference>
<dbReference type="PROSITE" id="PS50112">
    <property type="entry name" value="PAS"/>
    <property type="match status" value="1"/>
</dbReference>
<dbReference type="Gene3D" id="3.30.450.20">
    <property type="entry name" value="PAS domain"/>
    <property type="match status" value="3"/>
</dbReference>
<dbReference type="InterPro" id="IPR009057">
    <property type="entry name" value="Homeodomain-like_sf"/>
</dbReference>
<dbReference type="PRINTS" id="PR01590">
    <property type="entry name" value="HTHFIS"/>
</dbReference>
<protein>
    <submittedName>
        <fullName evidence="2">Transcriptional regulator PpsR</fullName>
    </submittedName>
</protein>
<dbReference type="SUPFAM" id="SSF55785">
    <property type="entry name" value="PYP-like sensor domain (PAS domain)"/>
    <property type="match status" value="2"/>
</dbReference>
<evidence type="ECO:0000313" key="2">
    <source>
        <dbReference type="EMBL" id="MCF2871556.1"/>
    </source>
</evidence>
<dbReference type="Pfam" id="PF13188">
    <property type="entry name" value="PAS_8"/>
    <property type="match status" value="1"/>
</dbReference>
<dbReference type="Proteomes" id="UP001200557">
    <property type="component" value="Unassembled WGS sequence"/>
</dbReference>
<dbReference type="NCBIfam" id="TIGR00229">
    <property type="entry name" value="sensory_box"/>
    <property type="match status" value="1"/>
</dbReference>
<dbReference type="EMBL" id="JAKGAQ010000002">
    <property type="protein sequence ID" value="MCF2871556.1"/>
    <property type="molecule type" value="Genomic_DNA"/>
</dbReference>
<sequence length="451" mass="49690">MLGDIISALADIALVVDETGQIASILTSPDSDSFENISDWEHRDIRTVLLSESVPKFDRALRTFLAGETTPQPTQLNHTDELRDWGFPVNYTFHRVGPDGSILMLGRDLRPISEMQQQLVKAQMALEQDYEQQREYDTRFHVLMESTRDAFIFIAQGSGRVVEANTLAARLLGRDRNDLTGSAFAQEFDGRRKGEMMDALSAAAVAEGTTSVPAQTRKGGKNVHLYPILFRASGERMLLCRIDQNAGENAMSDALPRNLNGLFEQGADAIAFTDAEGAIVSVNEAFLELTDVTHSLNVKGHSLGDYLHRGHVDLRVLLDNAARSGHIRLYSTKITGNYGASRTVEISATYLNHSENPGYAFILRDASRADAVRVSPAPVGEENVKSVMELVGSATLKEIVAETTDVVERMCIETAIELTSNNRVAAAEMLGLSRQSLYVKLRKYTLLNKND</sequence>
<dbReference type="InterPro" id="IPR011785">
    <property type="entry name" value="Tscrpt_reg_PpsR-CrtJ"/>
</dbReference>
<feature type="domain" description="PAS" evidence="1">
    <location>
        <begin position="136"/>
        <end position="188"/>
    </location>
</feature>
<dbReference type="NCBIfam" id="TIGR02040">
    <property type="entry name" value="PpsR-CrtJ"/>
    <property type="match status" value="1"/>
</dbReference>
<dbReference type="Pfam" id="PF00989">
    <property type="entry name" value="PAS"/>
    <property type="match status" value="1"/>
</dbReference>
<accession>A0ABS9CX99</accession>
<dbReference type="InterPro" id="IPR035965">
    <property type="entry name" value="PAS-like_dom_sf"/>
</dbReference>
<name>A0ABS9CX99_9RHOB</name>
<proteinExistence type="predicted"/>
<dbReference type="InterPro" id="IPR013767">
    <property type="entry name" value="PAS_fold"/>
</dbReference>
<dbReference type="RefSeq" id="WP_235225834.1">
    <property type="nucleotide sequence ID" value="NZ_JAKGAQ010000002.1"/>
</dbReference>
<dbReference type="Gene3D" id="1.10.10.60">
    <property type="entry name" value="Homeodomain-like"/>
    <property type="match status" value="1"/>
</dbReference>